<dbReference type="RefSeq" id="WP_043118086.1">
    <property type="nucleotide sequence ID" value="NZ_JRAA01000003.1"/>
</dbReference>
<proteinExistence type="predicted"/>
<dbReference type="Proteomes" id="UP000190962">
    <property type="component" value="Unassembled WGS sequence"/>
</dbReference>
<keyword evidence="1" id="KW-0812">Transmembrane</keyword>
<evidence type="ECO:0000313" key="5">
    <source>
        <dbReference type="Proteomes" id="UP000190962"/>
    </source>
</evidence>
<keyword evidence="1" id="KW-1133">Transmembrane helix</keyword>
<dbReference type="AlphaFoldDB" id="A0A0B0H4K3"/>
<evidence type="ECO:0000313" key="4">
    <source>
        <dbReference type="Proteomes" id="UP000030856"/>
    </source>
</evidence>
<reference evidence="2 4" key="1">
    <citation type="journal article" date="2014" name="BMC Genomics">
        <title>The genome of the intracellular bacterium of the coastal bivalve, Solemya velum: a blueprint for thriving in and out of symbiosis.</title>
        <authorList>
            <person name="Dmytrenko O."/>
            <person name="Russell S.L."/>
            <person name="Loo W.T."/>
            <person name="Fontanez K.M."/>
            <person name="Liao L."/>
            <person name="Roeselers G."/>
            <person name="Sharma R."/>
            <person name="Stewart F.J."/>
            <person name="Newton I.L."/>
            <person name="Woyke T."/>
            <person name="Wu D."/>
            <person name="Lang J.M."/>
            <person name="Eisen J.A."/>
            <person name="Cavanaugh C.M."/>
        </authorList>
    </citation>
    <scope>NUCLEOTIDE SEQUENCE [LARGE SCALE GENOMIC DNA]</scope>
    <source>
        <strain evidence="2 4">WH</strain>
    </source>
</reference>
<sequence>MKTTESQSRGPFWALLALTGLPFMLALYFFYNPDMLTGLTTANKGQLLTPARQVPQMTLQTLDGKGFDTSALKESWALLLVSPSACDTECEKNLFLLRQIRLAMGENRKRIHRLMLLTDTNNLDQLKQQLEPYEGTRVITGSPDDRQQLLSLLETGDLPPNGRIFTIDPQGKIILAYDLDPNWKDILKDLEHLLKVVQL</sequence>
<evidence type="ECO:0000313" key="3">
    <source>
        <dbReference type="EMBL" id="OOY36178.1"/>
    </source>
</evidence>
<comment type="caution">
    <text evidence="2">The sequence shown here is derived from an EMBL/GenBank/DDBJ whole genome shotgun (WGS) entry which is preliminary data.</text>
</comment>
<evidence type="ECO:0000313" key="2">
    <source>
        <dbReference type="EMBL" id="KHF24060.1"/>
    </source>
</evidence>
<name>A0A0B0H4K3_SOVGS</name>
<dbReference type="STRING" id="2340.JV46_24590"/>
<accession>A0A0B0H4K3</accession>
<feature type="transmembrane region" description="Helical" evidence="1">
    <location>
        <begin position="12"/>
        <end position="31"/>
    </location>
</feature>
<evidence type="ECO:0008006" key="6">
    <source>
        <dbReference type="Google" id="ProtNLM"/>
    </source>
</evidence>
<dbReference type="GeneID" id="86990621"/>
<dbReference type="Proteomes" id="UP000030856">
    <property type="component" value="Unassembled WGS sequence"/>
</dbReference>
<reference evidence="3 5" key="2">
    <citation type="submission" date="2016-11" db="EMBL/GenBank/DDBJ databases">
        <title>Mixed transmission modes and dynamic genome evolution in an obligate animal-bacterial symbiosis.</title>
        <authorList>
            <person name="Russell S.L."/>
            <person name="Corbett-Detig R.B."/>
            <person name="Cavanaugh C.M."/>
        </authorList>
    </citation>
    <scope>NUCLEOTIDE SEQUENCE [LARGE SCALE GENOMIC DNA]</scope>
    <source>
        <strain evidence="3">MA-KB16</strain>
    </source>
</reference>
<protein>
    <recommendedName>
        <fullName evidence="6">Thioredoxin domain-containing protein</fullName>
    </recommendedName>
</protein>
<organism evidence="2 4">
    <name type="scientific">Solemya velum gill symbiont</name>
    <dbReference type="NCBI Taxonomy" id="2340"/>
    <lineage>
        <taxon>Bacteria</taxon>
        <taxon>Pseudomonadati</taxon>
        <taxon>Pseudomonadota</taxon>
        <taxon>Gammaproteobacteria</taxon>
        <taxon>sulfur-oxidizing symbionts</taxon>
    </lineage>
</organism>
<dbReference type="OrthoDB" id="9785445at2"/>
<dbReference type="EMBL" id="JRAA01000003">
    <property type="protein sequence ID" value="KHF24060.1"/>
    <property type="molecule type" value="Genomic_DNA"/>
</dbReference>
<gene>
    <name evidence="3" type="ORF">BOV88_00850</name>
    <name evidence="2" type="ORF">JV46_24590</name>
</gene>
<dbReference type="InterPro" id="IPR036249">
    <property type="entry name" value="Thioredoxin-like_sf"/>
</dbReference>
<keyword evidence="1" id="KW-0472">Membrane</keyword>
<dbReference type="SUPFAM" id="SSF52833">
    <property type="entry name" value="Thioredoxin-like"/>
    <property type="match status" value="1"/>
</dbReference>
<dbReference type="EMBL" id="MPNX01000001">
    <property type="protein sequence ID" value="OOY36178.1"/>
    <property type="molecule type" value="Genomic_DNA"/>
</dbReference>
<evidence type="ECO:0000256" key="1">
    <source>
        <dbReference type="SAM" id="Phobius"/>
    </source>
</evidence>
<keyword evidence="4" id="KW-1185">Reference proteome</keyword>
<dbReference type="Gene3D" id="3.40.30.10">
    <property type="entry name" value="Glutaredoxin"/>
    <property type="match status" value="1"/>
</dbReference>
<dbReference type="eggNOG" id="COG1999">
    <property type="taxonomic scope" value="Bacteria"/>
</dbReference>